<sequence length="30" mass="3250">KVNGVDEPYIGDYAVVKNFVATHQGSLTIN</sequence>
<dbReference type="EMBL" id="AZMM01007073">
    <property type="protein sequence ID" value="ETJ38917.1"/>
    <property type="molecule type" value="Genomic_DNA"/>
</dbReference>
<evidence type="ECO:0000313" key="1">
    <source>
        <dbReference type="EMBL" id="ETJ38917.1"/>
    </source>
</evidence>
<accession>W1Y8T6</accession>
<comment type="caution">
    <text evidence="1">The sequence shown here is derived from an EMBL/GenBank/DDBJ whole genome shotgun (WGS) entry which is preliminary data.</text>
</comment>
<feature type="non-terminal residue" evidence="1">
    <location>
        <position position="1"/>
    </location>
</feature>
<organism evidence="1">
    <name type="scientific">human gut metagenome</name>
    <dbReference type="NCBI Taxonomy" id="408170"/>
    <lineage>
        <taxon>unclassified sequences</taxon>
        <taxon>metagenomes</taxon>
        <taxon>organismal metagenomes</taxon>
    </lineage>
</organism>
<proteinExistence type="predicted"/>
<reference evidence="1" key="1">
    <citation type="submission" date="2013-12" db="EMBL/GenBank/DDBJ databases">
        <title>A Varibaculum cambriense genome reconstructed from a premature infant gut community with otherwise low bacterial novelty that shifts toward anaerobic metabolism during the third week of life.</title>
        <authorList>
            <person name="Brown C.T."/>
            <person name="Sharon I."/>
            <person name="Thomas B.C."/>
            <person name="Castelle C.J."/>
            <person name="Morowitz M.J."/>
            <person name="Banfield J.F."/>
        </authorList>
    </citation>
    <scope>NUCLEOTIDE SEQUENCE</scope>
</reference>
<protein>
    <submittedName>
        <fullName evidence="1">Uncharacterized protein</fullName>
    </submittedName>
</protein>
<dbReference type="AlphaFoldDB" id="W1Y8T6"/>
<gene>
    <name evidence="1" type="ORF">Q604_UNBC07073G0001</name>
</gene>
<name>W1Y8T6_9ZZZZ</name>